<dbReference type="RefSeq" id="WP_094405313.1">
    <property type="nucleotide sequence ID" value="NZ_NMVO01000012.1"/>
</dbReference>
<dbReference type="OrthoDB" id="2221333at2"/>
<dbReference type="Proteomes" id="UP000215896">
    <property type="component" value="Unassembled WGS sequence"/>
</dbReference>
<keyword evidence="1" id="KW-1133">Transmembrane helix</keyword>
<dbReference type="EMBL" id="NMVO01000012">
    <property type="protein sequence ID" value="OYO14551.1"/>
    <property type="molecule type" value="Genomic_DNA"/>
</dbReference>
<proteinExistence type="predicted"/>
<feature type="transmembrane region" description="Helical" evidence="1">
    <location>
        <begin position="52"/>
        <end position="75"/>
    </location>
</feature>
<organism evidence="2 3">
    <name type="scientific">Enemella evansiae</name>
    <dbReference type="NCBI Taxonomy" id="2016499"/>
    <lineage>
        <taxon>Bacteria</taxon>
        <taxon>Bacillati</taxon>
        <taxon>Actinomycetota</taxon>
        <taxon>Actinomycetes</taxon>
        <taxon>Propionibacteriales</taxon>
        <taxon>Propionibacteriaceae</taxon>
        <taxon>Enemella</taxon>
    </lineage>
</organism>
<dbReference type="InterPro" id="IPR009339">
    <property type="entry name" value="DUF998"/>
</dbReference>
<keyword evidence="1" id="KW-0472">Membrane</keyword>
<feature type="transmembrane region" description="Helical" evidence="1">
    <location>
        <begin position="6"/>
        <end position="28"/>
    </location>
</feature>
<evidence type="ECO:0000313" key="3">
    <source>
        <dbReference type="Proteomes" id="UP000215896"/>
    </source>
</evidence>
<keyword evidence="1" id="KW-0812">Transmembrane</keyword>
<feature type="transmembrane region" description="Helical" evidence="1">
    <location>
        <begin position="81"/>
        <end position="103"/>
    </location>
</feature>
<accession>A0A255GG40</accession>
<feature type="transmembrane region" description="Helical" evidence="1">
    <location>
        <begin position="115"/>
        <end position="132"/>
    </location>
</feature>
<evidence type="ECO:0000313" key="2">
    <source>
        <dbReference type="EMBL" id="OYO14551.1"/>
    </source>
</evidence>
<sequence>MPIPAIPAVAFGGAAALLLGRLGVFAALHRTSDRHPVREAVSDYGVGPSRRLFSVMGGLQAAAWLALALGTWFAFPGWSYRGTAVLMLAALGVLAAVLLLVPTDLEGERLTRRGLLHYLIAVLGFGLSYSLTGDISQMMSTGTGLLVALHRVALISLVLLCVCLVPRLRRWFGLFERIFLVAISLFYLAYAVASILG</sequence>
<protein>
    <recommendedName>
        <fullName evidence="4">DUF998 domain-containing protein</fullName>
    </recommendedName>
</protein>
<evidence type="ECO:0008006" key="4">
    <source>
        <dbReference type="Google" id="ProtNLM"/>
    </source>
</evidence>
<evidence type="ECO:0000256" key="1">
    <source>
        <dbReference type="SAM" id="Phobius"/>
    </source>
</evidence>
<feature type="transmembrane region" description="Helical" evidence="1">
    <location>
        <begin position="178"/>
        <end position="196"/>
    </location>
</feature>
<dbReference type="AlphaFoldDB" id="A0A255GG40"/>
<gene>
    <name evidence="2" type="ORF">CGZ94_08170</name>
</gene>
<name>A0A255GG40_9ACTN</name>
<keyword evidence="3" id="KW-1185">Reference proteome</keyword>
<dbReference type="Pfam" id="PF06197">
    <property type="entry name" value="DUF998"/>
    <property type="match status" value="1"/>
</dbReference>
<comment type="caution">
    <text evidence="2">The sequence shown here is derived from an EMBL/GenBank/DDBJ whole genome shotgun (WGS) entry which is preliminary data.</text>
</comment>
<reference evidence="2 3" key="1">
    <citation type="submission" date="2017-07" db="EMBL/GenBank/DDBJ databases">
        <title>Draft whole genome sequences of clinical Proprionibacteriaceae strains.</title>
        <authorList>
            <person name="Bernier A.-M."/>
            <person name="Bernard K."/>
            <person name="Domingo M.-C."/>
        </authorList>
    </citation>
    <scope>NUCLEOTIDE SEQUENCE [LARGE SCALE GENOMIC DNA]</scope>
    <source>
        <strain evidence="2 3">NML 030167</strain>
    </source>
</reference>
<feature type="transmembrane region" description="Helical" evidence="1">
    <location>
        <begin position="144"/>
        <end position="166"/>
    </location>
</feature>